<feature type="non-terminal residue" evidence="2">
    <location>
        <position position="196"/>
    </location>
</feature>
<dbReference type="EMBL" id="GEDC01028428">
    <property type="protein sequence ID" value="JAS08870.1"/>
    <property type="molecule type" value="Transcribed_RNA"/>
</dbReference>
<dbReference type="InterPro" id="IPR052817">
    <property type="entry name" value="MIT_domain_contain_protein1"/>
</dbReference>
<dbReference type="SUPFAM" id="SSF116846">
    <property type="entry name" value="MIT domain"/>
    <property type="match status" value="1"/>
</dbReference>
<dbReference type="AlphaFoldDB" id="A0A1B6C6K9"/>
<dbReference type="SMART" id="SM00745">
    <property type="entry name" value="MIT"/>
    <property type="match status" value="1"/>
</dbReference>
<dbReference type="Pfam" id="PF16565">
    <property type="entry name" value="MIT_C"/>
    <property type="match status" value="1"/>
</dbReference>
<dbReference type="InterPro" id="IPR032341">
    <property type="entry name" value="MITD1_C"/>
</dbReference>
<dbReference type="InterPro" id="IPR007330">
    <property type="entry name" value="MIT_dom"/>
</dbReference>
<sequence>MNRDNTDLEKAGSDLIKKGIVLDQNHQYEEALMCFHNGIQMLLTYTKGLVDSVKKAHYMNTIEKYFTKAETLKKLCEQEKHLQMFHEQICIQENSTKNSYKTLFRKYLNSDVSVVHIKDPYIRVFHQCQNLFRFCGMLVRFCPNLKNINLLTKNFGYTQNCWLMELKKKLITKFKVDLTITFSRTLHDREITLSNG</sequence>
<organism evidence="2">
    <name type="scientific">Clastoptera arizonana</name>
    <name type="common">Arizona spittle bug</name>
    <dbReference type="NCBI Taxonomy" id="38151"/>
    <lineage>
        <taxon>Eukaryota</taxon>
        <taxon>Metazoa</taxon>
        <taxon>Ecdysozoa</taxon>
        <taxon>Arthropoda</taxon>
        <taxon>Hexapoda</taxon>
        <taxon>Insecta</taxon>
        <taxon>Pterygota</taxon>
        <taxon>Neoptera</taxon>
        <taxon>Paraneoptera</taxon>
        <taxon>Hemiptera</taxon>
        <taxon>Auchenorrhyncha</taxon>
        <taxon>Cercopoidea</taxon>
        <taxon>Clastopteridae</taxon>
        <taxon>Clastoptera</taxon>
    </lineage>
</organism>
<evidence type="ECO:0000259" key="1">
    <source>
        <dbReference type="SMART" id="SM00745"/>
    </source>
</evidence>
<feature type="domain" description="MIT" evidence="1">
    <location>
        <begin position="5"/>
        <end position="81"/>
    </location>
</feature>
<name>A0A1B6C6K9_9HEMI</name>
<reference evidence="2" key="1">
    <citation type="submission" date="2015-12" db="EMBL/GenBank/DDBJ databases">
        <title>De novo transcriptome assembly of four potential Pierce s Disease insect vectors from Arizona vineyards.</title>
        <authorList>
            <person name="Tassone E.E."/>
        </authorList>
    </citation>
    <scope>NUCLEOTIDE SEQUENCE</scope>
</reference>
<dbReference type="PANTHER" id="PTHR21222">
    <property type="entry name" value="MIT DOMAIN-CONTAINING PROTEIN 1"/>
    <property type="match status" value="1"/>
</dbReference>
<dbReference type="Gene3D" id="3.30.870.30">
    <property type="entry name" value="MITD, C-terminal phospholipase D-like domain"/>
    <property type="match status" value="1"/>
</dbReference>
<dbReference type="InterPro" id="IPR036181">
    <property type="entry name" value="MIT_dom_sf"/>
</dbReference>
<dbReference type="Gene3D" id="1.20.58.80">
    <property type="entry name" value="Phosphotransferase system, lactose/cellobiose-type IIA subunit"/>
    <property type="match status" value="1"/>
</dbReference>
<evidence type="ECO:0000313" key="2">
    <source>
        <dbReference type="EMBL" id="JAS08870.1"/>
    </source>
</evidence>
<gene>
    <name evidence="2" type="ORF">g.28213</name>
</gene>
<protein>
    <recommendedName>
        <fullName evidence="1">MIT domain-containing protein</fullName>
    </recommendedName>
</protein>
<dbReference type="Pfam" id="PF04212">
    <property type="entry name" value="MIT"/>
    <property type="match status" value="1"/>
</dbReference>
<dbReference type="InterPro" id="IPR038113">
    <property type="entry name" value="MITD1_C_sf"/>
</dbReference>
<accession>A0A1B6C6K9</accession>
<proteinExistence type="predicted"/>
<dbReference type="PANTHER" id="PTHR21222:SF1">
    <property type="entry name" value="MIT DOMAIN-CONTAINING PROTEIN 1"/>
    <property type="match status" value="1"/>
</dbReference>